<dbReference type="InterPro" id="IPR009040">
    <property type="entry name" value="Ferritin-like_diiron"/>
</dbReference>
<sequence length="546" mass="61369">MSPAMLPAQPSQVHQNYRPECEAALNSLATLEFHASFQCLAVAFYLDHDDVGLKHFSRFFLLCFHEQSKTAKSLMFLQIQRGGHICFIDIRKPETQQWESSLQAIQDTLHLEKSINQSLLNLHKLATDSSGLPVPLPGDRLPGPAGQVHQGSGGPCQQPEQHGVPGRWPGRVRQNYRPECEAALNSLATLEFHASFQCLAVAFYLDHDDVALKRFSRFFLLRSLEHSKTAQSLMFLQIQRGGRICFVDIRKPETQQWESALQAIQDTLHLEKSVNQSLLDLHQLATNSSDAHLCHFLGTGSLDQQVESMKELGNQLGNLSNVGVPECALAEYFFDKLSLGHLGRRRGFTVTLAFSPGTPAARVRLPAPPSQVRQDYHPECEAALNSHAALELHASFQCLAVAFYLDRDDVGLKHFSRFFLLHSHEHSKRAESLMSLQNRRGGRVSFHNIRKPETQEWESGLKAMQDALNVEEHINQSLLDLHQLATEKRDPHLCHFLETGYLNQQVEFIKELAGHVSILRKTGSAEDGLAEYLFDKLTLGDGDKKD</sequence>
<evidence type="ECO:0000256" key="7">
    <source>
        <dbReference type="SAM" id="MobiDB-lite"/>
    </source>
</evidence>
<evidence type="ECO:0000256" key="5">
    <source>
        <dbReference type="PIRSR" id="PIRSR601519-1"/>
    </source>
</evidence>
<keyword evidence="2 6" id="KW-0409">Iron storage</keyword>
<dbReference type="InterPro" id="IPR008331">
    <property type="entry name" value="Ferritin_DPS_dom"/>
</dbReference>
<dbReference type="PROSITE" id="PS00204">
    <property type="entry name" value="FERRITIN_2"/>
    <property type="match status" value="1"/>
</dbReference>
<evidence type="ECO:0000313" key="9">
    <source>
        <dbReference type="EMBL" id="KAG5193490.1"/>
    </source>
</evidence>
<dbReference type="PANTHER" id="PTHR11431">
    <property type="entry name" value="FERRITIN"/>
    <property type="match status" value="1"/>
</dbReference>
<evidence type="ECO:0000256" key="1">
    <source>
        <dbReference type="ARBA" id="ARBA00007513"/>
    </source>
</evidence>
<evidence type="ECO:0000256" key="4">
    <source>
        <dbReference type="ARBA" id="ARBA00023004"/>
    </source>
</evidence>
<dbReference type="CDD" id="cd01056">
    <property type="entry name" value="Euk_Ferritin"/>
    <property type="match status" value="3"/>
</dbReference>
<comment type="caution">
    <text evidence="9">The sequence shown here is derived from an EMBL/GenBank/DDBJ whole genome shotgun (WGS) entry which is preliminary data.</text>
</comment>
<dbReference type="Proteomes" id="UP000664991">
    <property type="component" value="Unassembled WGS sequence"/>
</dbReference>
<gene>
    <name evidence="9" type="ORF">JEQ12_019851</name>
</gene>
<dbReference type="PANTHER" id="PTHR11431:SF97">
    <property type="entry name" value="FERRITIN HEAVY POLYPEPTIDE-LIKE 17-RELATED"/>
    <property type="match status" value="1"/>
</dbReference>
<dbReference type="InterPro" id="IPR014034">
    <property type="entry name" value="Ferritin_CS"/>
</dbReference>
<dbReference type="GO" id="GO:0006879">
    <property type="term" value="P:intracellular iron ion homeostasis"/>
    <property type="evidence" value="ECO:0007669"/>
    <property type="project" value="UniProtKB-KW"/>
</dbReference>
<dbReference type="SUPFAM" id="SSF47240">
    <property type="entry name" value="Ferritin-like"/>
    <property type="match status" value="3"/>
</dbReference>
<organism evidence="9 10">
    <name type="scientific">Ovis aries</name>
    <name type="common">Sheep</name>
    <dbReference type="NCBI Taxonomy" id="9940"/>
    <lineage>
        <taxon>Eukaryota</taxon>
        <taxon>Metazoa</taxon>
        <taxon>Chordata</taxon>
        <taxon>Craniata</taxon>
        <taxon>Vertebrata</taxon>
        <taxon>Euteleostomi</taxon>
        <taxon>Mammalia</taxon>
        <taxon>Eutheria</taxon>
        <taxon>Laurasiatheria</taxon>
        <taxon>Artiodactyla</taxon>
        <taxon>Ruminantia</taxon>
        <taxon>Pecora</taxon>
        <taxon>Bovidae</taxon>
        <taxon>Caprinae</taxon>
        <taxon>Ovis</taxon>
    </lineage>
</organism>
<name>A0A835ZME4_SHEEP</name>
<dbReference type="FunFam" id="1.20.1260.10:FF:000002">
    <property type="entry name" value="Ferritin, mitochondrial"/>
    <property type="match status" value="2"/>
</dbReference>
<accession>A0A835ZME4</accession>
<evidence type="ECO:0000313" key="10">
    <source>
        <dbReference type="Proteomes" id="UP000664991"/>
    </source>
</evidence>
<feature type="binding site" evidence="5">
    <location>
        <position position="471"/>
    </location>
    <ligand>
        <name>Fe cation</name>
        <dbReference type="ChEBI" id="CHEBI:24875"/>
        <label>1</label>
    </ligand>
</feature>
<dbReference type="InterPro" id="IPR001519">
    <property type="entry name" value="Ferritin"/>
</dbReference>
<dbReference type="AlphaFoldDB" id="A0A835ZME4"/>
<feature type="binding site" evidence="5">
    <location>
        <position position="505"/>
    </location>
    <ligand>
        <name>Fe cation</name>
        <dbReference type="ChEBI" id="CHEBI:24875"/>
        <label>1</label>
    </ligand>
</feature>
<dbReference type="InterPro" id="IPR009078">
    <property type="entry name" value="Ferritin-like_SF"/>
</dbReference>
<dbReference type="PROSITE" id="PS50905">
    <property type="entry name" value="FERRITIN_LIKE"/>
    <property type="match status" value="3"/>
</dbReference>
<comment type="function">
    <text evidence="6">Stores iron in a soluble, non-toxic, readily available form. Important for iron homeostasis. Iron is taken up in the ferrous form and deposited as ferric hydroxides after oxidation.</text>
</comment>
<dbReference type="GO" id="GO:0008198">
    <property type="term" value="F:ferrous iron binding"/>
    <property type="evidence" value="ECO:0007669"/>
    <property type="project" value="TreeGrafter"/>
</dbReference>
<dbReference type="GO" id="GO:0008199">
    <property type="term" value="F:ferric iron binding"/>
    <property type="evidence" value="ECO:0007669"/>
    <property type="project" value="InterPro"/>
</dbReference>
<feature type="binding site" evidence="5">
    <location>
        <position position="391"/>
    </location>
    <ligand>
        <name>Fe cation</name>
        <dbReference type="ChEBI" id="CHEBI:24875"/>
        <label>1</label>
    </ligand>
</feature>
<feature type="domain" description="Ferritin-like diiron" evidence="8">
    <location>
        <begin position="15"/>
        <end position="163"/>
    </location>
</feature>
<dbReference type="Pfam" id="PF00210">
    <property type="entry name" value="Ferritin"/>
    <property type="match status" value="3"/>
</dbReference>
<evidence type="ECO:0000259" key="8">
    <source>
        <dbReference type="PROSITE" id="PS50905"/>
    </source>
</evidence>
<dbReference type="Gene3D" id="1.20.1260.10">
    <property type="match status" value="3"/>
</dbReference>
<feature type="region of interest" description="Disordered" evidence="7">
    <location>
        <begin position="145"/>
        <end position="166"/>
    </location>
</feature>
<evidence type="ECO:0000256" key="6">
    <source>
        <dbReference type="RuleBase" id="RU361145"/>
    </source>
</evidence>
<dbReference type="GO" id="GO:0006826">
    <property type="term" value="P:iron ion transport"/>
    <property type="evidence" value="ECO:0007669"/>
    <property type="project" value="InterPro"/>
</dbReference>
<protein>
    <recommendedName>
        <fullName evidence="6">Ferritin</fullName>
    </recommendedName>
</protein>
<feature type="domain" description="Ferritin-like diiron" evidence="8">
    <location>
        <begin position="374"/>
        <end position="523"/>
    </location>
</feature>
<dbReference type="EMBL" id="JAEMGP010000027">
    <property type="protein sequence ID" value="KAG5193490.1"/>
    <property type="molecule type" value="Genomic_DNA"/>
</dbReference>
<keyword evidence="3 5" id="KW-0479">Metal-binding</keyword>
<comment type="similarity">
    <text evidence="1 6">Belongs to the ferritin family.</text>
</comment>
<feature type="domain" description="Ferritin-like diiron" evidence="8">
    <location>
        <begin position="174"/>
        <end position="323"/>
    </location>
</feature>
<proteinExistence type="inferred from homology"/>
<evidence type="ECO:0000256" key="3">
    <source>
        <dbReference type="ARBA" id="ARBA00022723"/>
    </source>
</evidence>
<reference evidence="9 10" key="1">
    <citation type="submission" date="2020-12" db="EMBL/GenBank/DDBJ databases">
        <title>De novo assembly of Tibetan sheep genome.</title>
        <authorList>
            <person name="Li X."/>
        </authorList>
    </citation>
    <scope>NUCLEOTIDE SEQUENCE [LARGE SCALE GENOMIC DNA]</scope>
    <source>
        <tissue evidence="9">Heart</tissue>
    </source>
</reference>
<evidence type="ECO:0000256" key="2">
    <source>
        <dbReference type="ARBA" id="ARBA00022434"/>
    </source>
</evidence>
<dbReference type="GO" id="GO:0005737">
    <property type="term" value="C:cytoplasm"/>
    <property type="evidence" value="ECO:0007669"/>
    <property type="project" value="TreeGrafter"/>
</dbReference>
<dbReference type="InterPro" id="IPR012347">
    <property type="entry name" value="Ferritin-like"/>
</dbReference>
<keyword evidence="4 5" id="KW-0408">Iron</keyword>